<comment type="caution">
    <text evidence="1">The sequence shown here is derived from an EMBL/GenBank/DDBJ whole genome shotgun (WGS) entry which is preliminary data.</text>
</comment>
<dbReference type="Proteomes" id="UP000320735">
    <property type="component" value="Unassembled WGS sequence"/>
</dbReference>
<evidence type="ECO:0000313" key="1">
    <source>
        <dbReference type="EMBL" id="TWU12102.1"/>
    </source>
</evidence>
<keyword evidence="2" id="KW-1185">Reference proteome</keyword>
<name>A0A5C6BK57_9PLAN</name>
<organism evidence="1 2">
    <name type="scientific">Symmachiella macrocystis</name>
    <dbReference type="NCBI Taxonomy" id="2527985"/>
    <lineage>
        <taxon>Bacteria</taxon>
        <taxon>Pseudomonadati</taxon>
        <taxon>Planctomycetota</taxon>
        <taxon>Planctomycetia</taxon>
        <taxon>Planctomycetales</taxon>
        <taxon>Planctomycetaceae</taxon>
        <taxon>Symmachiella</taxon>
    </lineage>
</organism>
<gene>
    <name evidence="1" type="ORF">CA54_09200</name>
</gene>
<sequence length="76" mass="8506">MDSTPRRLSSRNPMWEGIDVTDHDANTAAAIVLDRTHHRRTFATTKAWGCAATTCLLKTTILLRPNNGHFDAPTWT</sequence>
<dbReference type="AlphaFoldDB" id="A0A5C6BK57"/>
<evidence type="ECO:0000313" key="2">
    <source>
        <dbReference type="Proteomes" id="UP000320735"/>
    </source>
</evidence>
<protein>
    <submittedName>
        <fullName evidence="1">Uncharacterized protein</fullName>
    </submittedName>
</protein>
<accession>A0A5C6BK57</accession>
<reference evidence="1 2" key="1">
    <citation type="submission" date="2019-02" db="EMBL/GenBank/DDBJ databases">
        <title>Deep-cultivation of Planctomycetes and their phenomic and genomic characterization uncovers novel biology.</title>
        <authorList>
            <person name="Wiegand S."/>
            <person name="Jogler M."/>
            <person name="Boedeker C."/>
            <person name="Pinto D."/>
            <person name="Vollmers J."/>
            <person name="Rivas-Marin E."/>
            <person name="Kohn T."/>
            <person name="Peeters S.H."/>
            <person name="Heuer A."/>
            <person name="Rast P."/>
            <person name="Oberbeckmann S."/>
            <person name="Bunk B."/>
            <person name="Jeske O."/>
            <person name="Meyerdierks A."/>
            <person name="Storesund J.E."/>
            <person name="Kallscheuer N."/>
            <person name="Luecker S."/>
            <person name="Lage O.M."/>
            <person name="Pohl T."/>
            <person name="Merkel B.J."/>
            <person name="Hornburger P."/>
            <person name="Mueller R.-W."/>
            <person name="Bruemmer F."/>
            <person name="Labrenz M."/>
            <person name="Spormann A.M."/>
            <person name="Op Den Camp H."/>
            <person name="Overmann J."/>
            <person name="Amann R."/>
            <person name="Jetten M.S.M."/>
            <person name="Mascher T."/>
            <person name="Medema M.H."/>
            <person name="Devos D.P."/>
            <person name="Kaster A.-K."/>
            <person name="Ovreas L."/>
            <person name="Rohde M."/>
            <person name="Galperin M.Y."/>
            <person name="Jogler C."/>
        </authorList>
    </citation>
    <scope>NUCLEOTIDE SEQUENCE [LARGE SCALE GENOMIC DNA]</scope>
    <source>
        <strain evidence="1 2">CA54</strain>
    </source>
</reference>
<dbReference type="EMBL" id="SJPP01000001">
    <property type="protein sequence ID" value="TWU12102.1"/>
    <property type="molecule type" value="Genomic_DNA"/>
</dbReference>
<proteinExistence type="predicted"/>